<accession>A0A8T4GEE2</accession>
<keyword evidence="4" id="KW-1185">Reference proteome</keyword>
<comment type="similarity">
    <text evidence="1">Belongs to the universal stress protein A family.</text>
</comment>
<dbReference type="SUPFAM" id="SSF52402">
    <property type="entry name" value="Adenine nucleotide alpha hydrolases-like"/>
    <property type="match status" value="1"/>
</dbReference>
<dbReference type="AlphaFoldDB" id="A0A8T4GEE2"/>
<dbReference type="Pfam" id="PF00582">
    <property type="entry name" value="Usp"/>
    <property type="match status" value="1"/>
</dbReference>
<comment type="caution">
    <text evidence="3">The sequence shown here is derived from an EMBL/GenBank/DDBJ whole genome shotgun (WGS) entry which is preliminary data.</text>
</comment>
<feature type="domain" description="UspA" evidence="2">
    <location>
        <begin position="1"/>
        <end position="142"/>
    </location>
</feature>
<evidence type="ECO:0000259" key="2">
    <source>
        <dbReference type="Pfam" id="PF00582"/>
    </source>
</evidence>
<proteinExistence type="inferred from homology"/>
<evidence type="ECO:0000313" key="3">
    <source>
        <dbReference type="EMBL" id="MBP1922107.1"/>
    </source>
</evidence>
<dbReference type="PANTHER" id="PTHR46268">
    <property type="entry name" value="STRESS RESPONSE PROTEIN NHAX"/>
    <property type="match status" value="1"/>
</dbReference>
<dbReference type="OrthoDB" id="105697at2157"/>
<dbReference type="Gene3D" id="3.40.50.620">
    <property type="entry name" value="HUPs"/>
    <property type="match status" value="1"/>
</dbReference>
<organism evidence="3 4">
    <name type="scientific">Halorubrum alkaliphilum</name>
    <dbReference type="NCBI Taxonomy" id="261290"/>
    <lineage>
        <taxon>Archaea</taxon>
        <taxon>Methanobacteriati</taxon>
        <taxon>Methanobacteriota</taxon>
        <taxon>Stenosarchaea group</taxon>
        <taxon>Halobacteria</taxon>
        <taxon>Halobacteriales</taxon>
        <taxon>Haloferacaceae</taxon>
        <taxon>Halorubrum</taxon>
    </lineage>
</organism>
<protein>
    <submittedName>
        <fullName evidence="3">Nucleotide-binding universal stress UspA family protein</fullName>
    </submittedName>
</protein>
<name>A0A8T4GEE2_9EURY</name>
<evidence type="ECO:0000313" key="4">
    <source>
        <dbReference type="Proteomes" id="UP000823588"/>
    </source>
</evidence>
<gene>
    <name evidence="3" type="ORF">J2751_001112</name>
</gene>
<dbReference type="InterPro" id="IPR006016">
    <property type="entry name" value="UspA"/>
</dbReference>
<dbReference type="CDD" id="cd00293">
    <property type="entry name" value="USP-like"/>
    <property type="match status" value="1"/>
</dbReference>
<dbReference type="EMBL" id="JAGGKQ010000005">
    <property type="protein sequence ID" value="MBP1922107.1"/>
    <property type="molecule type" value="Genomic_DNA"/>
</dbReference>
<dbReference type="RefSeq" id="WP_209483964.1">
    <property type="nucleotide sequence ID" value="NZ_JAGGKQ010000005.1"/>
</dbReference>
<dbReference type="Proteomes" id="UP000823588">
    <property type="component" value="Unassembled WGS sequence"/>
</dbReference>
<dbReference type="PANTHER" id="PTHR46268:SF15">
    <property type="entry name" value="UNIVERSAL STRESS PROTEIN HP_0031"/>
    <property type="match status" value="1"/>
</dbReference>
<dbReference type="InterPro" id="IPR014729">
    <property type="entry name" value="Rossmann-like_a/b/a_fold"/>
</dbReference>
<reference evidence="3" key="1">
    <citation type="submission" date="2021-03" db="EMBL/GenBank/DDBJ databases">
        <title>Genomic Encyclopedia of Type Strains, Phase IV (KMG-IV): sequencing the most valuable type-strain genomes for metagenomic binning, comparative biology and taxonomic classification.</title>
        <authorList>
            <person name="Goeker M."/>
        </authorList>
    </citation>
    <scope>NUCLEOTIDE SEQUENCE</scope>
    <source>
        <strain evidence="3">DSM 23564</strain>
    </source>
</reference>
<dbReference type="PRINTS" id="PR01438">
    <property type="entry name" value="UNVRSLSTRESS"/>
</dbReference>
<sequence length="142" mass="15359">MTEHVLVAMDGSTLSRDSLVYARDVFPDARVTAVHVANPELDMLPADATDVFEAGLDSLDGVGDETAQAVFETMRDIAGDESIDVTYLVGPVEDRLIEYIEDGEFDHVVMGTHGRDGLSRLLIGSVAEAVVRRTDVPTILVK</sequence>
<dbReference type="InterPro" id="IPR006015">
    <property type="entry name" value="Universal_stress_UspA"/>
</dbReference>
<evidence type="ECO:0000256" key="1">
    <source>
        <dbReference type="ARBA" id="ARBA00008791"/>
    </source>
</evidence>